<accession>A0AAW8TWV7</accession>
<comment type="similarity">
    <text evidence="2">Belongs to the cation diffusion facilitator (CDF) transporter (TC 2.A.4) family.</text>
</comment>
<dbReference type="PANTHER" id="PTHR43840:SF50">
    <property type="entry name" value="MANGANESE EFFLUX SYSTEM PROTEIN MNES"/>
    <property type="match status" value="1"/>
</dbReference>
<feature type="transmembrane region" description="Helical" evidence="7">
    <location>
        <begin position="193"/>
        <end position="212"/>
    </location>
</feature>
<dbReference type="Gene3D" id="1.20.1510.10">
    <property type="entry name" value="Cation efflux protein transmembrane domain"/>
    <property type="match status" value="1"/>
</dbReference>
<dbReference type="GO" id="GO:0008324">
    <property type="term" value="F:monoatomic cation transmembrane transporter activity"/>
    <property type="evidence" value="ECO:0007669"/>
    <property type="project" value="InterPro"/>
</dbReference>
<feature type="domain" description="Cation efflux protein transmembrane" evidence="8">
    <location>
        <begin position="28"/>
        <end position="219"/>
    </location>
</feature>
<dbReference type="InterPro" id="IPR036837">
    <property type="entry name" value="Cation_efflux_CTD_sf"/>
</dbReference>
<dbReference type="NCBIfam" id="TIGR01297">
    <property type="entry name" value="CDF"/>
    <property type="match status" value="1"/>
</dbReference>
<evidence type="ECO:0000256" key="1">
    <source>
        <dbReference type="ARBA" id="ARBA00004141"/>
    </source>
</evidence>
<feature type="transmembrane region" description="Helical" evidence="7">
    <location>
        <begin position="49"/>
        <end position="73"/>
    </location>
</feature>
<dbReference type="InterPro" id="IPR002524">
    <property type="entry name" value="Cation_efflux"/>
</dbReference>
<dbReference type="RefSeq" id="WP_311835015.1">
    <property type="nucleotide sequence ID" value="NZ_JARQBJ010000001.1"/>
</dbReference>
<feature type="transmembrane region" description="Helical" evidence="7">
    <location>
        <begin position="126"/>
        <end position="143"/>
    </location>
</feature>
<evidence type="ECO:0000313" key="10">
    <source>
        <dbReference type="EMBL" id="MDT2809479.1"/>
    </source>
</evidence>
<dbReference type="InterPro" id="IPR027470">
    <property type="entry name" value="Cation_efflux_CTD"/>
</dbReference>
<dbReference type="SUPFAM" id="SSF161111">
    <property type="entry name" value="Cation efflux protein transmembrane domain-like"/>
    <property type="match status" value="1"/>
</dbReference>
<evidence type="ECO:0000313" key="11">
    <source>
        <dbReference type="Proteomes" id="UP001256711"/>
    </source>
</evidence>
<feature type="domain" description="Cation efflux protein cytoplasmic" evidence="9">
    <location>
        <begin position="223"/>
        <end position="299"/>
    </location>
</feature>
<comment type="caution">
    <text evidence="10">The sequence shown here is derived from an EMBL/GenBank/DDBJ whole genome shotgun (WGS) entry which is preliminary data.</text>
</comment>
<keyword evidence="4 7" id="KW-0812">Transmembrane</keyword>
<evidence type="ECO:0000259" key="9">
    <source>
        <dbReference type="Pfam" id="PF16916"/>
    </source>
</evidence>
<keyword evidence="3" id="KW-0813">Transport</keyword>
<dbReference type="InterPro" id="IPR050291">
    <property type="entry name" value="CDF_Transporter"/>
</dbReference>
<dbReference type="Pfam" id="PF16916">
    <property type="entry name" value="ZT_dimer"/>
    <property type="match status" value="1"/>
</dbReference>
<keyword evidence="5 7" id="KW-1133">Transmembrane helix</keyword>
<dbReference type="SUPFAM" id="SSF160240">
    <property type="entry name" value="Cation efflux protein cytoplasmic domain-like"/>
    <property type="match status" value="1"/>
</dbReference>
<evidence type="ECO:0000256" key="6">
    <source>
        <dbReference type="ARBA" id="ARBA00023136"/>
    </source>
</evidence>
<dbReference type="InterPro" id="IPR027469">
    <property type="entry name" value="Cation_efflux_TMD_sf"/>
</dbReference>
<dbReference type="PANTHER" id="PTHR43840">
    <property type="entry name" value="MITOCHONDRIAL METAL TRANSPORTER 1-RELATED"/>
    <property type="match status" value="1"/>
</dbReference>
<reference evidence="10" key="1">
    <citation type="submission" date="2023-03" db="EMBL/GenBank/DDBJ databases">
        <authorList>
            <person name="Shen W."/>
            <person name="Cai J."/>
        </authorList>
    </citation>
    <scope>NUCLEOTIDE SEQUENCE</scope>
    <source>
        <strain evidence="10">B226-2</strain>
    </source>
</reference>
<dbReference type="Proteomes" id="UP001256711">
    <property type="component" value="Unassembled WGS sequence"/>
</dbReference>
<evidence type="ECO:0000256" key="7">
    <source>
        <dbReference type="SAM" id="Phobius"/>
    </source>
</evidence>
<dbReference type="InterPro" id="IPR058533">
    <property type="entry name" value="Cation_efflux_TM"/>
</dbReference>
<gene>
    <name evidence="10" type="ORF">P7H43_03075</name>
</gene>
<evidence type="ECO:0000256" key="3">
    <source>
        <dbReference type="ARBA" id="ARBA00022448"/>
    </source>
</evidence>
<dbReference type="GO" id="GO:0016020">
    <property type="term" value="C:membrane"/>
    <property type="evidence" value="ECO:0007669"/>
    <property type="project" value="UniProtKB-SubCell"/>
</dbReference>
<protein>
    <submittedName>
        <fullName evidence="10">Cation diffusion facilitator family transporter</fullName>
    </submittedName>
</protein>
<evidence type="ECO:0000256" key="2">
    <source>
        <dbReference type="ARBA" id="ARBA00008114"/>
    </source>
</evidence>
<dbReference type="Pfam" id="PF01545">
    <property type="entry name" value="Cation_efflux"/>
    <property type="match status" value="1"/>
</dbReference>
<dbReference type="EMBL" id="JARQBJ010000001">
    <property type="protein sequence ID" value="MDT2809479.1"/>
    <property type="molecule type" value="Genomic_DNA"/>
</dbReference>
<keyword evidence="6 7" id="KW-0472">Membrane</keyword>
<evidence type="ECO:0000259" key="8">
    <source>
        <dbReference type="Pfam" id="PF01545"/>
    </source>
</evidence>
<evidence type="ECO:0000256" key="5">
    <source>
        <dbReference type="ARBA" id="ARBA00022989"/>
    </source>
</evidence>
<dbReference type="AlphaFoldDB" id="A0AAW8TWV7"/>
<comment type="subcellular location">
    <subcellularLocation>
        <location evidence="1">Membrane</location>
        <topology evidence="1">Multi-pass membrane protein</topology>
    </subcellularLocation>
</comment>
<evidence type="ECO:0000256" key="4">
    <source>
        <dbReference type="ARBA" id="ARBA00022692"/>
    </source>
</evidence>
<proteinExistence type="inferred from homology"/>
<feature type="transmembrane region" description="Helical" evidence="7">
    <location>
        <begin position="21"/>
        <end position="43"/>
    </location>
</feature>
<dbReference type="Gene3D" id="3.30.70.1350">
    <property type="entry name" value="Cation efflux protein, cytoplasmic domain"/>
    <property type="match status" value="1"/>
</dbReference>
<sequence>MVKFFMKKFLSKGPEGNRTSIGQLAGVLGFLSNAILFIGKFAIGVMAHSVSIMADAINSLTDTISSVLTLVGFKIAAKPADKEHPYGHERFEYISGFLISLIMTFVGWQFLQASFEKILQPEKVKLNWLVFVVLLLSIAIKVWQSRMYQSLARSIQSKTLQATSQDSLNDVLTTVAVLLSAIVEWFTGWRVDGYVGFLIALYIIYSGIKMVMEFIAELLGQRPNEEELEQMNALLGEYPEILGYHDLLVHNYGPQKRFASVHIEVDDRWSLNQAHEVINQIEKDFLEQLDVSLVCHIDPVAVQDADFQEKRRTIEAIVANVDERLRMHDFRVISPESISFDLVVPKTVQLSDQELADTIRLKIHQRYGNQKIEITFDHNYLLPE</sequence>
<dbReference type="FunFam" id="1.20.1510.10:FF:000006">
    <property type="entry name" value="Divalent cation efflux transporter"/>
    <property type="match status" value="1"/>
</dbReference>
<feature type="transmembrane region" description="Helical" evidence="7">
    <location>
        <begin position="93"/>
        <end position="111"/>
    </location>
</feature>
<name>A0AAW8TWV7_9ENTE</name>
<organism evidence="10 11">
    <name type="scientific">Enterococcus asini</name>
    <dbReference type="NCBI Taxonomy" id="57732"/>
    <lineage>
        <taxon>Bacteria</taxon>
        <taxon>Bacillati</taxon>
        <taxon>Bacillota</taxon>
        <taxon>Bacilli</taxon>
        <taxon>Lactobacillales</taxon>
        <taxon>Enterococcaceae</taxon>
        <taxon>Enterococcus</taxon>
    </lineage>
</organism>